<dbReference type="EMBL" id="GBYB01014973">
    <property type="protein sequence ID" value="JAG84740.1"/>
    <property type="molecule type" value="Transcribed_RNA"/>
</dbReference>
<gene>
    <name evidence="2" type="primary">fam83h_1</name>
    <name evidence="2" type="ORF">g.61332</name>
</gene>
<feature type="compositionally biased region" description="Low complexity" evidence="1">
    <location>
        <begin position="451"/>
        <end position="460"/>
    </location>
</feature>
<feature type="compositionally biased region" description="Basic and acidic residues" evidence="1">
    <location>
        <begin position="480"/>
        <end position="508"/>
    </location>
</feature>
<feature type="compositionally biased region" description="Basic and acidic residues" evidence="1">
    <location>
        <begin position="435"/>
        <end position="446"/>
    </location>
</feature>
<feature type="compositionally biased region" description="Basic and acidic residues" evidence="1">
    <location>
        <begin position="916"/>
        <end position="934"/>
    </location>
</feature>
<reference evidence="2" key="1">
    <citation type="submission" date="2015-01" db="EMBL/GenBank/DDBJ databases">
        <title>Transcriptome Assembly of Fopius arisanus.</title>
        <authorList>
            <person name="Geib S."/>
        </authorList>
    </citation>
    <scope>NUCLEOTIDE SEQUENCE</scope>
</reference>
<organism evidence="2">
    <name type="scientific">Fopius arisanus</name>
    <dbReference type="NCBI Taxonomy" id="64838"/>
    <lineage>
        <taxon>Eukaryota</taxon>
        <taxon>Metazoa</taxon>
        <taxon>Ecdysozoa</taxon>
        <taxon>Arthropoda</taxon>
        <taxon>Hexapoda</taxon>
        <taxon>Insecta</taxon>
        <taxon>Pterygota</taxon>
        <taxon>Neoptera</taxon>
        <taxon>Endopterygota</taxon>
        <taxon>Hymenoptera</taxon>
        <taxon>Apocrita</taxon>
        <taxon>Ichneumonoidea</taxon>
        <taxon>Braconidae</taxon>
        <taxon>Opiinae</taxon>
        <taxon>Fopius</taxon>
    </lineage>
</organism>
<protein>
    <submittedName>
        <fullName evidence="2">Fam83h_1 protein</fullName>
    </submittedName>
</protein>
<feature type="compositionally biased region" description="Polar residues" evidence="1">
    <location>
        <begin position="565"/>
        <end position="581"/>
    </location>
</feature>
<feature type="compositionally biased region" description="Basic and acidic residues" evidence="1">
    <location>
        <begin position="63"/>
        <end position="87"/>
    </location>
</feature>
<evidence type="ECO:0000313" key="2">
    <source>
        <dbReference type="EMBL" id="JAG84740.1"/>
    </source>
</evidence>
<feature type="compositionally biased region" description="Polar residues" evidence="1">
    <location>
        <begin position="205"/>
        <end position="220"/>
    </location>
</feature>
<feature type="region of interest" description="Disordered" evidence="1">
    <location>
        <begin position="45"/>
        <end position="259"/>
    </location>
</feature>
<dbReference type="AlphaFoldDB" id="A0A0C9QJH7"/>
<name>A0A0C9QJH7_9HYME</name>
<accession>A0A0C9QJH7</accession>
<proteinExistence type="predicted"/>
<feature type="region of interest" description="Disordered" evidence="1">
    <location>
        <begin position="598"/>
        <end position="686"/>
    </location>
</feature>
<feature type="region of interest" description="Disordered" evidence="1">
    <location>
        <begin position="715"/>
        <end position="1020"/>
    </location>
</feature>
<feature type="region of interest" description="Disordered" evidence="1">
    <location>
        <begin position="550"/>
        <end position="584"/>
    </location>
</feature>
<feature type="compositionally biased region" description="Basic and acidic residues" evidence="1">
    <location>
        <begin position="246"/>
        <end position="255"/>
    </location>
</feature>
<feature type="compositionally biased region" description="Basic residues" evidence="1">
    <location>
        <begin position="977"/>
        <end position="992"/>
    </location>
</feature>
<evidence type="ECO:0000256" key="1">
    <source>
        <dbReference type="SAM" id="MobiDB-lite"/>
    </source>
</evidence>
<feature type="compositionally biased region" description="Basic residues" evidence="1">
    <location>
        <begin position="810"/>
        <end position="819"/>
    </location>
</feature>
<feature type="compositionally biased region" description="Polar residues" evidence="1">
    <location>
        <begin position="149"/>
        <end position="173"/>
    </location>
</feature>
<feature type="compositionally biased region" description="Basic and acidic residues" evidence="1">
    <location>
        <begin position="371"/>
        <end position="388"/>
    </location>
</feature>
<feature type="compositionally biased region" description="Basic and acidic residues" evidence="1">
    <location>
        <begin position="845"/>
        <end position="855"/>
    </location>
</feature>
<feature type="non-terminal residue" evidence="2">
    <location>
        <position position="1020"/>
    </location>
</feature>
<feature type="compositionally biased region" description="Basic and acidic residues" evidence="1">
    <location>
        <begin position="736"/>
        <end position="748"/>
    </location>
</feature>
<feature type="region of interest" description="Disordered" evidence="1">
    <location>
        <begin position="400"/>
        <end position="521"/>
    </location>
</feature>
<feature type="compositionally biased region" description="Basic and acidic residues" evidence="1">
    <location>
        <begin position="627"/>
        <end position="640"/>
    </location>
</feature>
<feature type="region of interest" description="Disordered" evidence="1">
    <location>
        <begin position="346"/>
        <end position="388"/>
    </location>
</feature>
<feature type="compositionally biased region" description="Basic and acidic residues" evidence="1">
    <location>
        <begin position="820"/>
        <end position="832"/>
    </location>
</feature>
<sequence>MNLWQSPPRNRIERVNSENIEDDLMDILGNEDDFSLIEGDLITGAGVDESLDDKSRGNSTAREVSRTEREDSSDSMRKNGKSPEKKLNSLGISSGDAPDNSGKVIQDIKSPEDREFAGLAESAGGMKGPELIQASAGVNYQLESPGERIQTSSDKSTVQDPKSTNLSSDNQRTAPKALPRIRNTRILRPKPNICRQSPRGRQKTNETSTPLPSLNLQSPPKSEASCEQLVINESPGESKNPAAPHSDPHPQKSSDEIPPLVVDRKPEDQIVNNESFTKPLDNLDVLMAAVDINLKQKHSGGINSIARCGNVKALDDVSSSVSQPMELEEENLTETLGLKMADDGEKRDVIDSNDSNGMIVSDGVDLARPVPPEEPKTEASDIPVKLEEKSLANDRDVIVPCPVSKSLGNPPRAVRKKSRVPPPAVSNRRTSLRAKGRESENKDKQNLEIVTSLTSNSSSGGSTGGKTEAEVKPRRKRTSKKDLEDSKPPKIARKIQENVPHVETEETAARSPIRTSRRQSKPKIYEDCIMWTSMSHRVLENHTDVVSDLSIRKSGQRRSKKISERNSPTKLDNGGNINDSVTDIEIKEEYDERIINSCVENEEEGELNPEEKIVEGSEQLTTPGESGVHHSEADNHDSRNYPDVSSSLKRKSRASEGHSKKKTNSRAAQKVKPENFSGENSSTSDLKMKIIGEKSVQSSESIAIDNDDVIVPLKSLKNPQRPVRKRRRMASVKMSNKKDPLRGARDSVDGNEDVDLGISGPLKRPGMIDKRIIAAGKIGSGSASRESSQESETPEDVRKEGRVKPQGKTPSRKKSRRSKLIVEEQIELHGCEAEENPVETPPVLSKEEIPLEKTSEVPVALKIPPRLDKNPKKSQKTLKEMPPLPPLVLESIREISAGPDEEFPSHPTPMILEEVSSLKDDPERSVPLKNRDLPEDAPEDINTSAVRRRKLLANPEETDGEGLSGSSEEVDPLPAPPHRRRGRRGRRGRGRGRGPSTLPVDRDYTPRVCNPPSSTPAPVP</sequence>